<evidence type="ECO:0000313" key="3">
    <source>
        <dbReference type="Proteomes" id="UP000016931"/>
    </source>
</evidence>
<feature type="compositionally biased region" description="Basic and acidic residues" evidence="1">
    <location>
        <begin position="115"/>
        <end position="124"/>
    </location>
</feature>
<dbReference type="HOGENOM" id="CLU_371769_0_0_1"/>
<protein>
    <submittedName>
        <fullName evidence="2">Uncharacterized protein</fullName>
    </submittedName>
</protein>
<evidence type="ECO:0000256" key="1">
    <source>
        <dbReference type="SAM" id="MobiDB-lite"/>
    </source>
</evidence>
<feature type="region of interest" description="Disordered" evidence="1">
    <location>
        <begin position="97"/>
        <end position="152"/>
    </location>
</feature>
<organism evidence="2 3">
    <name type="scientific">Sphaerulina musiva (strain SO2202)</name>
    <name type="common">Poplar stem canker fungus</name>
    <name type="synonym">Septoria musiva</name>
    <dbReference type="NCBI Taxonomy" id="692275"/>
    <lineage>
        <taxon>Eukaryota</taxon>
        <taxon>Fungi</taxon>
        <taxon>Dikarya</taxon>
        <taxon>Ascomycota</taxon>
        <taxon>Pezizomycotina</taxon>
        <taxon>Dothideomycetes</taxon>
        <taxon>Dothideomycetidae</taxon>
        <taxon>Mycosphaerellales</taxon>
        <taxon>Mycosphaerellaceae</taxon>
        <taxon>Sphaerulina</taxon>
    </lineage>
</organism>
<name>M3D3W0_SPHMS</name>
<dbReference type="eggNOG" id="ENOG502SF87">
    <property type="taxonomic scope" value="Eukaryota"/>
</dbReference>
<dbReference type="Proteomes" id="UP000016931">
    <property type="component" value="Unassembled WGS sequence"/>
</dbReference>
<keyword evidence="3" id="KW-1185">Reference proteome</keyword>
<proteinExistence type="predicted"/>
<accession>M3D3W0</accession>
<dbReference type="RefSeq" id="XP_016760710.1">
    <property type="nucleotide sequence ID" value="XM_016905420.1"/>
</dbReference>
<dbReference type="EMBL" id="KB456264">
    <property type="protein sequence ID" value="EMF12589.1"/>
    <property type="molecule type" value="Genomic_DNA"/>
</dbReference>
<feature type="region of interest" description="Disordered" evidence="1">
    <location>
        <begin position="590"/>
        <end position="615"/>
    </location>
</feature>
<evidence type="ECO:0000313" key="2">
    <source>
        <dbReference type="EMBL" id="EMF12589.1"/>
    </source>
</evidence>
<dbReference type="OrthoDB" id="66881at2759"/>
<feature type="region of interest" description="Disordered" evidence="1">
    <location>
        <begin position="651"/>
        <end position="672"/>
    </location>
</feature>
<dbReference type="AlphaFoldDB" id="M3D3W0"/>
<sequence>MISILERTLLHDDRIEGKIRHTLFDLLHQEASLTGLRLTSHILHTIVDQRKSLMFSNLYFCMPVGRLDLKYNIPALRRIAPFCTSMTIKVTNGDANSPYTMGEAESGDQASAQESEQRKQESQNRRPARGVRNAHNTFRDDPSSESIAARPRRIGVQSSGVRKLDQLLLQQIFQSMYQLANLIIRVNVDSGWPGLTLTEDSLISIRLALEYSNLVSLRSVRLDPVHAAGVLHFRWAGFGAFREQPLTRSPDSPFSTTPRCGSEIWTNLSTLDLRLRNPVPAKRLNEKQMMMFFQVLDDYLRSFRRTLRRLCFVWLDAPGPSPLAFADLLERVPIVWQRVQEFQYGNITAPEKILDLVGHRMPNLRRLESLVATIGQDCQDGDVWKGVDIHLPGSNAPTSETVMGNAMAKLSQLSLVPPPLSFHQTPTRADSPARSALDSSSIYSHHELDLTDDPDIFDADGNVTVAMPSPSATLEEQRRTLQVHDVSSFGRAVRIGSSNDFVSTRRATNASVSRETPTRRNALVTRAPVASSVYSRDENGDYIPVRHKWTKSTVRSELRNTVSRSAMLPQPPAPAATDVKAGLSTTLRMPASRPDTVLPDNKRVGRMPPPVPSSNLIARNKHLEIGDMPGFKAARDEYLRKISSDQANAIVGRSAEGDDRASDNGTISSRDRVRHWARAVKSGRPPSVVTTKSIDTFKTTSSRPLSKFFANLRETGRPPRQ</sequence>
<dbReference type="GeneID" id="27902557"/>
<reference evidence="2 3" key="1">
    <citation type="journal article" date="2012" name="PLoS Pathog.">
        <title>Diverse lifestyles and strategies of plant pathogenesis encoded in the genomes of eighteen Dothideomycetes fungi.</title>
        <authorList>
            <person name="Ohm R.A."/>
            <person name="Feau N."/>
            <person name="Henrissat B."/>
            <person name="Schoch C.L."/>
            <person name="Horwitz B.A."/>
            <person name="Barry K.W."/>
            <person name="Condon B.J."/>
            <person name="Copeland A.C."/>
            <person name="Dhillon B."/>
            <person name="Glaser F."/>
            <person name="Hesse C.N."/>
            <person name="Kosti I."/>
            <person name="LaButti K."/>
            <person name="Lindquist E.A."/>
            <person name="Lucas S."/>
            <person name="Salamov A.A."/>
            <person name="Bradshaw R.E."/>
            <person name="Ciuffetti L."/>
            <person name="Hamelin R.C."/>
            <person name="Kema G.H.J."/>
            <person name="Lawrence C."/>
            <person name="Scott J.A."/>
            <person name="Spatafora J.W."/>
            <person name="Turgeon B.G."/>
            <person name="de Wit P.J.G.M."/>
            <person name="Zhong S."/>
            <person name="Goodwin S.B."/>
            <person name="Grigoriev I.V."/>
        </authorList>
    </citation>
    <scope>NUCLEOTIDE SEQUENCE [LARGE SCALE GENOMIC DNA]</scope>
    <source>
        <strain evidence="2 3">SO2202</strain>
    </source>
</reference>
<gene>
    <name evidence="2" type="ORF">SEPMUDRAFT_149218</name>
</gene>